<dbReference type="PANTHER" id="PTHR42743:SF22">
    <property type="entry name" value="D-AMINO-ACID TRANSAMINASE, CHLOROPLASTIC"/>
    <property type="match status" value="1"/>
</dbReference>
<dbReference type="OrthoDB" id="25921at2759"/>
<dbReference type="InterPro" id="IPR043131">
    <property type="entry name" value="BCAT-like_N"/>
</dbReference>
<dbReference type="GO" id="GO:0008652">
    <property type="term" value="P:amino acid biosynthetic process"/>
    <property type="evidence" value="ECO:0007669"/>
    <property type="project" value="UniProtKB-ARBA"/>
</dbReference>
<dbReference type="AlphaFoldDB" id="A0A0K9PY09"/>
<comment type="cofactor">
    <cofactor evidence="1">
        <name>pyridoxal 5'-phosphate</name>
        <dbReference type="ChEBI" id="CHEBI:597326"/>
    </cofactor>
</comment>
<proteinExistence type="inferred from homology"/>
<evidence type="ECO:0000313" key="4">
    <source>
        <dbReference type="EMBL" id="KMZ73814.1"/>
    </source>
</evidence>
<dbReference type="SUPFAM" id="SSF56752">
    <property type="entry name" value="D-aminoacid aminotransferase-like PLP-dependent enzymes"/>
    <property type="match status" value="1"/>
</dbReference>
<name>A0A0K9PY09_ZOSMR</name>
<dbReference type="GO" id="GO:0008483">
    <property type="term" value="F:transaminase activity"/>
    <property type="evidence" value="ECO:0007669"/>
    <property type="project" value="UniProtKB-KW"/>
</dbReference>
<dbReference type="FunFam" id="3.20.10.10:FF:000002">
    <property type="entry name" value="D-alanine aminotransferase"/>
    <property type="match status" value="1"/>
</dbReference>
<keyword evidence="5" id="KW-1185">Reference proteome</keyword>
<dbReference type="GO" id="GO:0046394">
    <property type="term" value="P:carboxylic acid biosynthetic process"/>
    <property type="evidence" value="ECO:0007669"/>
    <property type="project" value="UniProtKB-ARBA"/>
</dbReference>
<comment type="similarity">
    <text evidence="2">Belongs to the class-IV pyridoxal-phosphate-dependent aminotransferase family.</text>
</comment>
<dbReference type="PANTHER" id="PTHR42743">
    <property type="entry name" value="AMINO-ACID AMINOTRANSFERASE"/>
    <property type="match status" value="1"/>
</dbReference>
<dbReference type="FunFam" id="3.30.470.10:FF:000008">
    <property type="entry name" value="D-amino-acid transaminase, chloroplastic"/>
    <property type="match status" value="1"/>
</dbReference>
<dbReference type="OMA" id="MSRIAYV"/>
<dbReference type="InterPro" id="IPR001544">
    <property type="entry name" value="Aminotrans_IV"/>
</dbReference>
<evidence type="ECO:0000256" key="3">
    <source>
        <dbReference type="ARBA" id="ARBA00022898"/>
    </source>
</evidence>
<reference evidence="5" key="1">
    <citation type="journal article" date="2016" name="Nature">
        <title>The genome of the seagrass Zostera marina reveals angiosperm adaptation to the sea.</title>
        <authorList>
            <person name="Olsen J.L."/>
            <person name="Rouze P."/>
            <person name="Verhelst B."/>
            <person name="Lin Y.-C."/>
            <person name="Bayer T."/>
            <person name="Collen J."/>
            <person name="Dattolo E."/>
            <person name="De Paoli E."/>
            <person name="Dittami S."/>
            <person name="Maumus F."/>
            <person name="Michel G."/>
            <person name="Kersting A."/>
            <person name="Lauritano C."/>
            <person name="Lohaus R."/>
            <person name="Toepel M."/>
            <person name="Tonon T."/>
            <person name="Vanneste K."/>
            <person name="Amirebrahimi M."/>
            <person name="Brakel J."/>
            <person name="Bostroem C."/>
            <person name="Chovatia M."/>
            <person name="Grimwood J."/>
            <person name="Jenkins J.W."/>
            <person name="Jueterbock A."/>
            <person name="Mraz A."/>
            <person name="Stam W.T."/>
            <person name="Tice H."/>
            <person name="Bornberg-Bauer E."/>
            <person name="Green P.J."/>
            <person name="Pearson G.A."/>
            <person name="Procaccini G."/>
            <person name="Duarte C.M."/>
            <person name="Schmutz J."/>
            <person name="Reusch T.B.H."/>
            <person name="Van de Peer Y."/>
        </authorList>
    </citation>
    <scope>NUCLEOTIDE SEQUENCE [LARGE SCALE GENOMIC DNA]</scope>
    <source>
        <strain evidence="5">cv. Finnish</strain>
    </source>
</reference>
<dbReference type="Gene3D" id="3.20.10.10">
    <property type="entry name" value="D-amino Acid Aminotransferase, subunit A, domain 2"/>
    <property type="match status" value="1"/>
</dbReference>
<dbReference type="InterPro" id="IPR036038">
    <property type="entry name" value="Aminotransferase-like"/>
</dbReference>
<dbReference type="Pfam" id="PF01063">
    <property type="entry name" value="Aminotran_4"/>
    <property type="match status" value="1"/>
</dbReference>
<accession>A0A0K9PY09</accession>
<organism evidence="4 5">
    <name type="scientific">Zostera marina</name>
    <name type="common">Eelgrass</name>
    <dbReference type="NCBI Taxonomy" id="29655"/>
    <lineage>
        <taxon>Eukaryota</taxon>
        <taxon>Viridiplantae</taxon>
        <taxon>Streptophyta</taxon>
        <taxon>Embryophyta</taxon>
        <taxon>Tracheophyta</taxon>
        <taxon>Spermatophyta</taxon>
        <taxon>Magnoliopsida</taxon>
        <taxon>Liliopsida</taxon>
        <taxon>Zosteraceae</taxon>
        <taxon>Zostera</taxon>
    </lineage>
</organism>
<evidence type="ECO:0000256" key="2">
    <source>
        <dbReference type="ARBA" id="ARBA00009320"/>
    </source>
</evidence>
<dbReference type="InterPro" id="IPR043132">
    <property type="entry name" value="BCAT-like_C"/>
</dbReference>
<protein>
    <submittedName>
        <fullName evidence="4">Branched-chain amino acid aminotransferase like protein</fullName>
    </submittedName>
</protein>
<keyword evidence="3" id="KW-0663">Pyridoxal phosphate</keyword>
<dbReference type="EMBL" id="LFYR01000514">
    <property type="protein sequence ID" value="KMZ73814.1"/>
    <property type="molecule type" value="Genomic_DNA"/>
</dbReference>
<gene>
    <name evidence="4" type="ORF">ZOSMA_13G00150</name>
</gene>
<sequence>MRSSTLIRTIQATGNSFFIDSPPRSRSLLVRELWYPKFPSDLRMSTVANIQPKTNIQMAFHGGFSVSDDASDTIPILTTSQVLDGLKTHHEESNKVNKQTYSAMYSSVFGGITTDPAYMVISMDDHMVHRGHGIFDTAAIVNGYLYEVEQHIDRFLKSASMAKIKPPFDRAKLRSILIQTVRASGCKNGSLRYWMSSGPGNFQLSPSKYSKSALYAIVIEPPTPIGIEGVKVITSSIPMKPPLFATMKSVNYLPNVLSKMEAEKNGGFAAIWVDEEGYIAEGPNMNVAFVLDNGILTMPRFDGILSGCTAKRALLLADQLVKSGQLHGIQVRHVNVQEGKSAREMMLIGSGIIVKPVVQWDDVMIGNGKEGEVARALLDLISEDMKSGPSSVRTPV</sequence>
<dbReference type="InterPro" id="IPR050571">
    <property type="entry name" value="Class-IV_PLP-Dep_Aminotrnsfr"/>
</dbReference>
<keyword evidence="4" id="KW-0808">Transferase</keyword>
<dbReference type="Proteomes" id="UP000036987">
    <property type="component" value="Unassembled WGS sequence"/>
</dbReference>
<comment type="caution">
    <text evidence="4">The sequence shown here is derived from an EMBL/GenBank/DDBJ whole genome shotgun (WGS) entry which is preliminary data.</text>
</comment>
<evidence type="ECO:0000256" key="1">
    <source>
        <dbReference type="ARBA" id="ARBA00001933"/>
    </source>
</evidence>
<evidence type="ECO:0000313" key="5">
    <source>
        <dbReference type="Proteomes" id="UP000036987"/>
    </source>
</evidence>
<dbReference type="GO" id="GO:0019752">
    <property type="term" value="P:carboxylic acid metabolic process"/>
    <property type="evidence" value="ECO:0000318"/>
    <property type="project" value="GO_Central"/>
</dbReference>
<keyword evidence="4" id="KW-0032">Aminotransferase</keyword>
<dbReference type="STRING" id="29655.A0A0K9PY09"/>
<dbReference type="Gene3D" id="3.30.470.10">
    <property type="match status" value="1"/>
</dbReference>